<feature type="compositionally biased region" description="Low complexity" evidence="1">
    <location>
        <begin position="109"/>
        <end position="128"/>
    </location>
</feature>
<keyword evidence="2" id="KW-0732">Signal</keyword>
<feature type="region of interest" description="Disordered" evidence="1">
    <location>
        <begin position="52"/>
        <end position="136"/>
    </location>
</feature>
<feature type="compositionally biased region" description="Polar residues" evidence="1">
    <location>
        <begin position="56"/>
        <end position="66"/>
    </location>
</feature>
<evidence type="ECO:0000313" key="4">
    <source>
        <dbReference type="Proteomes" id="UP001292094"/>
    </source>
</evidence>
<sequence>MKLVCFVLFLVAGVLLMTKESRANSSGNVRSISISELLAKNPSLRQELQAKIESGTVVTPSATPDTQKPEAEGRMRKVQRNRPPRIGGTPKVEGTPNVEETPKVEGTKTRTGGTQRQANAPQRQANARVFPSASRA</sequence>
<proteinExistence type="predicted"/>
<feature type="signal peptide" evidence="2">
    <location>
        <begin position="1"/>
        <end position="23"/>
    </location>
</feature>
<evidence type="ECO:0000256" key="2">
    <source>
        <dbReference type="SAM" id="SignalP"/>
    </source>
</evidence>
<accession>A0AAE1PM29</accession>
<evidence type="ECO:0000313" key="3">
    <source>
        <dbReference type="EMBL" id="KAK4309730.1"/>
    </source>
</evidence>
<evidence type="ECO:0000256" key="1">
    <source>
        <dbReference type="SAM" id="MobiDB-lite"/>
    </source>
</evidence>
<dbReference type="AlphaFoldDB" id="A0AAE1PM29"/>
<feature type="chain" id="PRO_5041993626" evidence="2">
    <location>
        <begin position="24"/>
        <end position="136"/>
    </location>
</feature>
<protein>
    <submittedName>
        <fullName evidence="3">Uncharacterized protein</fullName>
    </submittedName>
</protein>
<gene>
    <name evidence="3" type="ORF">Pmani_018659</name>
</gene>
<organism evidence="3 4">
    <name type="scientific">Petrolisthes manimaculis</name>
    <dbReference type="NCBI Taxonomy" id="1843537"/>
    <lineage>
        <taxon>Eukaryota</taxon>
        <taxon>Metazoa</taxon>
        <taxon>Ecdysozoa</taxon>
        <taxon>Arthropoda</taxon>
        <taxon>Crustacea</taxon>
        <taxon>Multicrustacea</taxon>
        <taxon>Malacostraca</taxon>
        <taxon>Eumalacostraca</taxon>
        <taxon>Eucarida</taxon>
        <taxon>Decapoda</taxon>
        <taxon>Pleocyemata</taxon>
        <taxon>Anomura</taxon>
        <taxon>Galatheoidea</taxon>
        <taxon>Porcellanidae</taxon>
        <taxon>Petrolisthes</taxon>
    </lineage>
</organism>
<dbReference type="EMBL" id="JAWZYT010001723">
    <property type="protein sequence ID" value="KAK4309730.1"/>
    <property type="molecule type" value="Genomic_DNA"/>
</dbReference>
<name>A0AAE1PM29_9EUCA</name>
<keyword evidence="4" id="KW-1185">Reference proteome</keyword>
<reference evidence="3" key="1">
    <citation type="submission" date="2023-11" db="EMBL/GenBank/DDBJ databases">
        <title>Genome assemblies of two species of porcelain crab, Petrolisthes cinctipes and Petrolisthes manimaculis (Anomura: Porcellanidae).</title>
        <authorList>
            <person name="Angst P."/>
        </authorList>
    </citation>
    <scope>NUCLEOTIDE SEQUENCE</scope>
    <source>
        <strain evidence="3">PB745_02</strain>
        <tissue evidence="3">Gill</tissue>
    </source>
</reference>
<comment type="caution">
    <text evidence="3">The sequence shown here is derived from an EMBL/GenBank/DDBJ whole genome shotgun (WGS) entry which is preliminary data.</text>
</comment>
<dbReference type="Proteomes" id="UP001292094">
    <property type="component" value="Unassembled WGS sequence"/>
</dbReference>